<dbReference type="PANTHER" id="PTHR37955:SF1">
    <property type="entry name" value="DEP DOMAIN-CONTAINING PROTEIN"/>
    <property type="match status" value="1"/>
</dbReference>
<feature type="transmembrane region" description="Helical" evidence="1">
    <location>
        <begin position="56"/>
        <end position="76"/>
    </location>
</feature>
<dbReference type="InterPro" id="IPR038665">
    <property type="entry name" value="Voltage-dep_anion_channel_sf"/>
</dbReference>
<keyword evidence="1" id="KW-1133">Transmembrane helix</keyword>
<dbReference type="InterPro" id="IPR052951">
    <property type="entry name" value="Tellurite_res_ion_channel"/>
</dbReference>
<gene>
    <name evidence="2" type="ORF">NCTC8185_01940</name>
</gene>
<dbReference type="GO" id="GO:0046583">
    <property type="term" value="F:monoatomic cation efflux transmembrane transporter activity"/>
    <property type="evidence" value="ECO:0007669"/>
    <property type="project" value="TreeGrafter"/>
</dbReference>
<keyword evidence="1" id="KW-0812">Transmembrane</keyword>
<feature type="transmembrane region" description="Helical" evidence="1">
    <location>
        <begin position="82"/>
        <end position="102"/>
    </location>
</feature>
<keyword evidence="1" id="KW-0472">Membrane</keyword>
<dbReference type="GO" id="GO:0005886">
    <property type="term" value="C:plasma membrane"/>
    <property type="evidence" value="ECO:0007669"/>
    <property type="project" value="TreeGrafter"/>
</dbReference>
<dbReference type="Gene3D" id="1.50.10.150">
    <property type="entry name" value="Voltage-dependent anion channel"/>
    <property type="match status" value="1"/>
</dbReference>
<feature type="transmembrane region" description="Helical" evidence="1">
    <location>
        <begin position="114"/>
        <end position="133"/>
    </location>
</feature>
<proteinExistence type="predicted"/>
<evidence type="ECO:0000313" key="3">
    <source>
        <dbReference type="Proteomes" id="UP000254076"/>
    </source>
</evidence>
<evidence type="ECO:0000256" key="1">
    <source>
        <dbReference type="SAM" id="Phobius"/>
    </source>
</evidence>
<dbReference type="AlphaFoldDB" id="A0A8B4REP0"/>
<dbReference type="Proteomes" id="UP000254076">
    <property type="component" value="Unassembled WGS sequence"/>
</dbReference>
<sequence>MILSTYILLFRSLGIWVAVLSKGVWWLSFIALIIHMAIFSWKYLRHFSMANLFPSWSVLYVGIGVASLTAPISGQFTIGKIVFWYGFIATLVLLPFLFIKAYKIGLPSAVKPNITTICAPMSLITAGYVNSFVSPNRGLLLLLIVMAQFLYFFILFQVPKLLIGDFTPGFSAFTFPLVISATSLKLSIQHLSLPVDIQGLVHFEIGTTTLIVMIVMVRYIFFLRRTI</sequence>
<feature type="transmembrane region" description="Helical" evidence="1">
    <location>
        <begin position="200"/>
        <end position="221"/>
    </location>
</feature>
<comment type="caution">
    <text evidence="2">The sequence shown here is derived from an EMBL/GenBank/DDBJ whole genome shotgun (WGS) entry which is preliminary data.</text>
</comment>
<protein>
    <submittedName>
        <fullName evidence="2">Putative permease</fullName>
    </submittedName>
</protein>
<dbReference type="EMBL" id="UHEQ01000004">
    <property type="protein sequence ID" value="SUN14646.1"/>
    <property type="molecule type" value="Genomic_DNA"/>
</dbReference>
<dbReference type="CDD" id="cd09325">
    <property type="entry name" value="TDT_C4-dicarb_trans"/>
    <property type="match status" value="1"/>
</dbReference>
<evidence type="ECO:0000313" key="2">
    <source>
        <dbReference type="EMBL" id="SUN14646.1"/>
    </source>
</evidence>
<feature type="transmembrane region" description="Helical" evidence="1">
    <location>
        <begin position="139"/>
        <end position="158"/>
    </location>
</feature>
<name>A0A8B4REP0_STRAG</name>
<organism evidence="2 3">
    <name type="scientific">Streptococcus agalactiae</name>
    <dbReference type="NCBI Taxonomy" id="1311"/>
    <lineage>
        <taxon>Bacteria</taxon>
        <taxon>Bacillati</taxon>
        <taxon>Bacillota</taxon>
        <taxon>Bacilli</taxon>
        <taxon>Lactobacillales</taxon>
        <taxon>Streptococcaceae</taxon>
        <taxon>Streptococcus</taxon>
    </lineage>
</organism>
<reference evidence="2 3" key="1">
    <citation type="submission" date="2018-06" db="EMBL/GenBank/DDBJ databases">
        <authorList>
            <consortium name="Pathogen Informatics"/>
            <person name="Doyle S."/>
        </authorList>
    </citation>
    <scope>NUCLEOTIDE SEQUENCE [LARGE SCALE GENOMIC DNA]</scope>
    <source>
        <strain evidence="2 3">NCTC8185</strain>
    </source>
</reference>
<dbReference type="PANTHER" id="PTHR37955">
    <property type="entry name" value="TELLURITE RESISTANCE PROTEIN TEHA"/>
    <property type="match status" value="1"/>
</dbReference>
<accession>A0A8B4REP0</accession>